<keyword evidence="7" id="KW-1185">Reference proteome</keyword>
<organism evidence="6 7">
    <name type="scientific">Pigmentiphaga litoralis</name>
    <dbReference type="NCBI Taxonomy" id="516702"/>
    <lineage>
        <taxon>Bacteria</taxon>
        <taxon>Pseudomonadati</taxon>
        <taxon>Pseudomonadota</taxon>
        <taxon>Betaproteobacteria</taxon>
        <taxon>Burkholderiales</taxon>
        <taxon>Alcaligenaceae</taxon>
        <taxon>Pigmentiphaga</taxon>
    </lineage>
</organism>
<dbReference type="CDD" id="cd08432">
    <property type="entry name" value="PBP2_GcdR_TrpI_HvrB_AmpR_like"/>
    <property type="match status" value="1"/>
</dbReference>
<feature type="domain" description="HTH lysR-type" evidence="5">
    <location>
        <begin position="6"/>
        <end position="63"/>
    </location>
</feature>
<evidence type="ECO:0000256" key="2">
    <source>
        <dbReference type="ARBA" id="ARBA00023015"/>
    </source>
</evidence>
<evidence type="ECO:0000256" key="3">
    <source>
        <dbReference type="ARBA" id="ARBA00023125"/>
    </source>
</evidence>
<dbReference type="SUPFAM" id="SSF46785">
    <property type="entry name" value="Winged helix' DNA-binding domain"/>
    <property type="match status" value="1"/>
</dbReference>
<dbReference type="EMBL" id="JACBYR010000004">
    <property type="protein sequence ID" value="NYE86115.1"/>
    <property type="molecule type" value="Genomic_DNA"/>
</dbReference>
<sequence length="320" mass="36401">MRRTLPPLTTLRPFESAARLGSFSAAAEELALTQGAVSLQIRNLEDFLGRKLFERKVRKVVLTDDGREYYDTCRRALEELERVTRRMQGQDGHTIVTVSALPTIATMWLMPKLSDFSSTYPDIEVRVVTSIAPVDLRGSDADIALRVGRLPGKHYPRGLPGIDLVMTEHWEGVVADYLFDDVLVPVISRKLLDQGARIEQPRDVLKYSLIHTASRRNAWRDWLRAHDVPEEKHRSPVEYGHFFMAAKAALDCKGIAIIPYKLFETYRHRSNDLLAPLAPDVPSAGEYYMLTHESRIDSPAIRILRKWILLMADAERPLTT</sequence>
<dbReference type="InterPro" id="IPR036388">
    <property type="entry name" value="WH-like_DNA-bd_sf"/>
</dbReference>
<reference evidence="6 7" key="1">
    <citation type="submission" date="2020-07" db="EMBL/GenBank/DDBJ databases">
        <title>Genomic Encyclopedia of Type Strains, Phase IV (KMG-V): Genome sequencing to study the core and pangenomes of soil and plant-associated prokaryotes.</title>
        <authorList>
            <person name="Whitman W."/>
        </authorList>
    </citation>
    <scope>NUCLEOTIDE SEQUENCE [LARGE SCALE GENOMIC DNA]</scope>
    <source>
        <strain evidence="6 7">SAS40</strain>
    </source>
</reference>
<comment type="caution">
    <text evidence="6">The sequence shown here is derived from an EMBL/GenBank/DDBJ whole genome shotgun (WGS) entry which is preliminary data.</text>
</comment>
<evidence type="ECO:0000259" key="5">
    <source>
        <dbReference type="PROSITE" id="PS50931"/>
    </source>
</evidence>
<dbReference type="GO" id="GO:0006351">
    <property type="term" value="P:DNA-templated transcription"/>
    <property type="evidence" value="ECO:0007669"/>
    <property type="project" value="TreeGrafter"/>
</dbReference>
<dbReference type="PANTHER" id="PTHR30537">
    <property type="entry name" value="HTH-TYPE TRANSCRIPTIONAL REGULATOR"/>
    <property type="match status" value="1"/>
</dbReference>
<name>A0A7Y9LQH1_9BURK</name>
<dbReference type="Gene3D" id="1.10.10.10">
    <property type="entry name" value="Winged helix-like DNA-binding domain superfamily/Winged helix DNA-binding domain"/>
    <property type="match status" value="1"/>
</dbReference>
<dbReference type="PRINTS" id="PR00039">
    <property type="entry name" value="HTHLYSR"/>
</dbReference>
<dbReference type="PROSITE" id="PS50931">
    <property type="entry name" value="HTH_LYSR"/>
    <property type="match status" value="1"/>
</dbReference>
<dbReference type="InterPro" id="IPR005119">
    <property type="entry name" value="LysR_subst-bd"/>
</dbReference>
<keyword evidence="2" id="KW-0805">Transcription regulation</keyword>
<dbReference type="FunFam" id="1.10.10.10:FF:000038">
    <property type="entry name" value="Glycine cleavage system transcriptional activator"/>
    <property type="match status" value="1"/>
</dbReference>
<dbReference type="GO" id="GO:0043565">
    <property type="term" value="F:sequence-specific DNA binding"/>
    <property type="evidence" value="ECO:0007669"/>
    <property type="project" value="TreeGrafter"/>
</dbReference>
<dbReference type="AlphaFoldDB" id="A0A7Y9LQH1"/>
<evidence type="ECO:0000256" key="4">
    <source>
        <dbReference type="ARBA" id="ARBA00023163"/>
    </source>
</evidence>
<dbReference type="PANTHER" id="PTHR30537:SF74">
    <property type="entry name" value="HTH-TYPE TRANSCRIPTIONAL REGULATOR TRPI"/>
    <property type="match status" value="1"/>
</dbReference>
<protein>
    <submittedName>
        <fullName evidence="6">LysR family glycine cleavage system transcriptional activator</fullName>
    </submittedName>
</protein>
<accession>A0A7Y9LQH1</accession>
<evidence type="ECO:0000313" key="6">
    <source>
        <dbReference type="EMBL" id="NYE86115.1"/>
    </source>
</evidence>
<evidence type="ECO:0000256" key="1">
    <source>
        <dbReference type="ARBA" id="ARBA00009437"/>
    </source>
</evidence>
<dbReference type="Pfam" id="PF03466">
    <property type="entry name" value="LysR_substrate"/>
    <property type="match status" value="1"/>
</dbReference>
<proteinExistence type="inferred from homology"/>
<dbReference type="GO" id="GO:0003700">
    <property type="term" value="F:DNA-binding transcription factor activity"/>
    <property type="evidence" value="ECO:0007669"/>
    <property type="project" value="InterPro"/>
</dbReference>
<dbReference type="Pfam" id="PF00126">
    <property type="entry name" value="HTH_1"/>
    <property type="match status" value="1"/>
</dbReference>
<keyword evidence="3" id="KW-0238">DNA-binding</keyword>
<comment type="similarity">
    <text evidence="1">Belongs to the LysR transcriptional regulatory family.</text>
</comment>
<gene>
    <name evidence="6" type="ORF">FHW18_005441</name>
</gene>
<dbReference type="InterPro" id="IPR000847">
    <property type="entry name" value="LysR_HTH_N"/>
</dbReference>
<dbReference type="Gene3D" id="3.40.190.10">
    <property type="entry name" value="Periplasmic binding protein-like II"/>
    <property type="match status" value="2"/>
</dbReference>
<dbReference type="InterPro" id="IPR058163">
    <property type="entry name" value="LysR-type_TF_proteobact-type"/>
</dbReference>
<dbReference type="RefSeq" id="WP_179590890.1">
    <property type="nucleotide sequence ID" value="NZ_JACBYR010000004.1"/>
</dbReference>
<evidence type="ECO:0000313" key="7">
    <source>
        <dbReference type="Proteomes" id="UP000542125"/>
    </source>
</evidence>
<keyword evidence="4" id="KW-0804">Transcription</keyword>
<dbReference type="InterPro" id="IPR036390">
    <property type="entry name" value="WH_DNA-bd_sf"/>
</dbReference>
<dbReference type="SUPFAM" id="SSF53850">
    <property type="entry name" value="Periplasmic binding protein-like II"/>
    <property type="match status" value="1"/>
</dbReference>
<dbReference type="Proteomes" id="UP000542125">
    <property type="component" value="Unassembled WGS sequence"/>
</dbReference>